<evidence type="ECO:0000256" key="13">
    <source>
        <dbReference type="ARBA" id="ARBA00023237"/>
    </source>
</evidence>
<dbReference type="InterPro" id="IPR000531">
    <property type="entry name" value="Beta-barrel_TonB"/>
</dbReference>
<feature type="signal peptide" evidence="16">
    <location>
        <begin position="1"/>
        <end position="36"/>
    </location>
</feature>
<keyword evidence="4 14" id="KW-1134">Transmembrane beta strand</keyword>
<dbReference type="Gene3D" id="2.40.170.20">
    <property type="entry name" value="TonB-dependent receptor, beta-barrel domain"/>
    <property type="match status" value="1"/>
</dbReference>
<protein>
    <submittedName>
        <fullName evidence="19">TonB-dependent receptor</fullName>
    </submittedName>
</protein>
<evidence type="ECO:0000256" key="16">
    <source>
        <dbReference type="SAM" id="SignalP"/>
    </source>
</evidence>
<keyword evidence="7 16" id="KW-0732">Signal</keyword>
<gene>
    <name evidence="19" type="ORF">D3872_21590</name>
</gene>
<proteinExistence type="inferred from homology"/>
<dbReference type="SUPFAM" id="SSF56935">
    <property type="entry name" value="Porins"/>
    <property type="match status" value="1"/>
</dbReference>
<dbReference type="GO" id="GO:0015344">
    <property type="term" value="F:siderophore uptake transmembrane transporter activity"/>
    <property type="evidence" value="ECO:0007669"/>
    <property type="project" value="TreeGrafter"/>
</dbReference>
<dbReference type="Gene3D" id="2.170.130.10">
    <property type="entry name" value="TonB-dependent receptor, plug domain"/>
    <property type="match status" value="1"/>
</dbReference>
<keyword evidence="3 14" id="KW-0813">Transport</keyword>
<dbReference type="InterPro" id="IPR039426">
    <property type="entry name" value="TonB-dep_rcpt-like"/>
</dbReference>
<evidence type="ECO:0000313" key="19">
    <source>
        <dbReference type="EMBL" id="RJG10763.1"/>
    </source>
</evidence>
<evidence type="ECO:0000256" key="15">
    <source>
        <dbReference type="RuleBase" id="RU003357"/>
    </source>
</evidence>
<feature type="domain" description="TonB-dependent receptor-like beta-barrel" evidence="17">
    <location>
        <begin position="434"/>
        <end position="707"/>
    </location>
</feature>
<feature type="chain" id="PRO_5019540928" evidence="16">
    <location>
        <begin position="37"/>
        <end position="714"/>
    </location>
</feature>
<keyword evidence="11 14" id="KW-0472">Membrane</keyword>
<keyword evidence="10 15" id="KW-0798">TonB box</keyword>
<name>A0A418XEJ6_9BURK</name>
<dbReference type="AlphaFoldDB" id="A0A418XEJ6"/>
<accession>A0A418XEJ6</accession>
<dbReference type="InterPro" id="IPR036942">
    <property type="entry name" value="Beta-barrel_TonB_sf"/>
</dbReference>
<comment type="similarity">
    <text evidence="2 14 15">Belongs to the TonB-dependent receptor family.</text>
</comment>
<organism evidence="19 20">
    <name type="scientific">Massilia cavernae</name>
    <dbReference type="NCBI Taxonomy" id="2320864"/>
    <lineage>
        <taxon>Bacteria</taxon>
        <taxon>Pseudomonadati</taxon>
        <taxon>Pseudomonadota</taxon>
        <taxon>Betaproteobacteria</taxon>
        <taxon>Burkholderiales</taxon>
        <taxon>Oxalobacteraceae</taxon>
        <taxon>Telluria group</taxon>
        <taxon>Massilia</taxon>
    </lineage>
</organism>
<evidence type="ECO:0000256" key="12">
    <source>
        <dbReference type="ARBA" id="ARBA00023170"/>
    </source>
</evidence>
<evidence type="ECO:0000256" key="8">
    <source>
        <dbReference type="ARBA" id="ARBA00023004"/>
    </source>
</evidence>
<evidence type="ECO:0000259" key="17">
    <source>
        <dbReference type="Pfam" id="PF00593"/>
    </source>
</evidence>
<evidence type="ECO:0000256" key="9">
    <source>
        <dbReference type="ARBA" id="ARBA00023065"/>
    </source>
</evidence>
<evidence type="ECO:0000256" key="14">
    <source>
        <dbReference type="PROSITE-ProRule" id="PRU01360"/>
    </source>
</evidence>
<feature type="non-terminal residue" evidence="19">
    <location>
        <position position="714"/>
    </location>
</feature>
<reference evidence="19 20" key="1">
    <citation type="submission" date="2018-09" db="EMBL/GenBank/DDBJ databases">
        <authorList>
            <person name="Zhu H."/>
        </authorList>
    </citation>
    <scope>NUCLEOTIDE SEQUENCE [LARGE SCALE GENOMIC DNA]</scope>
    <source>
        <strain evidence="19 20">K1S02-61</strain>
    </source>
</reference>
<evidence type="ECO:0000256" key="6">
    <source>
        <dbReference type="ARBA" id="ARBA00022692"/>
    </source>
</evidence>
<dbReference type="PANTHER" id="PTHR32552:SF89">
    <property type="entry name" value="CATECHOLATE SIDEROPHORE RECEPTOR FIU"/>
    <property type="match status" value="1"/>
</dbReference>
<keyword evidence="6 14" id="KW-0812">Transmembrane</keyword>
<keyword evidence="9" id="KW-0406">Ion transport</keyword>
<keyword evidence="5" id="KW-0410">Iron transport</keyword>
<dbReference type="GO" id="GO:0009279">
    <property type="term" value="C:cell outer membrane"/>
    <property type="evidence" value="ECO:0007669"/>
    <property type="project" value="UniProtKB-SubCell"/>
</dbReference>
<dbReference type="InterPro" id="IPR012910">
    <property type="entry name" value="Plug_dom"/>
</dbReference>
<evidence type="ECO:0000259" key="18">
    <source>
        <dbReference type="Pfam" id="PF07715"/>
    </source>
</evidence>
<dbReference type="Pfam" id="PF07715">
    <property type="entry name" value="Plug"/>
    <property type="match status" value="1"/>
</dbReference>
<dbReference type="RefSeq" id="WP_147373957.1">
    <property type="nucleotide sequence ID" value="NZ_QYUP01000156.1"/>
</dbReference>
<feature type="domain" description="TonB-dependent receptor plug" evidence="18">
    <location>
        <begin position="70"/>
        <end position="184"/>
    </location>
</feature>
<evidence type="ECO:0000256" key="10">
    <source>
        <dbReference type="ARBA" id="ARBA00023077"/>
    </source>
</evidence>
<evidence type="ECO:0000256" key="11">
    <source>
        <dbReference type="ARBA" id="ARBA00023136"/>
    </source>
</evidence>
<evidence type="ECO:0000313" key="20">
    <source>
        <dbReference type="Proteomes" id="UP000284006"/>
    </source>
</evidence>
<evidence type="ECO:0000256" key="4">
    <source>
        <dbReference type="ARBA" id="ARBA00022452"/>
    </source>
</evidence>
<dbReference type="PROSITE" id="PS52016">
    <property type="entry name" value="TONB_DEPENDENT_REC_3"/>
    <property type="match status" value="1"/>
</dbReference>
<sequence>MSNRSTVRAHALRVKPIAALIASSSFAALISGQVYAQQVEPTQVAEEAKAADALNLNRVVVTGTAQGKSKMRSSVSVTDVDQQQVVDFSPRSEAEVLHLIPGIRAESSAGPGGNSNITVRGLPISSGGSKFVQLQEDGLPVVEFGDMNFGNNDYFIRFDNNVDHIQTLRGGSAATFASHAPGAVINYISKTGEQEGGSIGLTRGLNFNETRVDGDVGGQLSPTLRYHVGGYFRDGEGPRSSDTNALHGYQVKGNLTKTFNGDKGYVRMSFKALSERAPTYTSMPAMATVSGNTVTDMNPIRGIDILRDSQTSIYNLSMPAIGPVGTATSIANISDGITVKSQAMGIEFKNEMAGGLLVTNKFKMSKSSSAFQTQFWGANTLDGMLGGFGAGASAVYFNGPKAGQAVTTANLQTGLVSQSAAINQKSSDMGHYANDLGLSRSFDLSGNKVNAKLGYYRSKQDIVQLWQISERLMEIGKNGAIIDVKNSAGALLTTAGLTGYNNQWGGCCARDIDAHYTTDAPYLSVAVETGPVDLEAGLRHDIVHASGRYAGPKQVAGGFDVNGDGVIGGAERNVYLVDTSNPSPINYKTSYNSYSLGANYRFNKDISMFARVSRGGRAIADRLLFSPFVDPVTGKLTSGLEAQAVATVKQKEVGLKVRGSRDWGTYAVFGTVFTATVDEFDYDQTRTIGPKLNVVGTKAKGAEIESVLTFGDFA</sequence>
<keyword evidence="8" id="KW-0408">Iron</keyword>
<evidence type="ECO:0000256" key="3">
    <source>
        <dbReference type="ARBA" id="ARBA00022448"/>
    </source>
</evidence>
<dbReference type="EMBL" id="QYUP01000156">
    <property type="protein sequence ID" value="RJG10763.1"/>
    <property type="molecule type" value="Genomic_DNA"/>
</dbReference>
<dbReference type="Pfam" id="PF00593">
    <property type="entry name" value="TonB_dep_Rec_b-barrel"/>
    <property type="match status" value="1"/>
</dbReference>
<dbReference type="PANTHER" id="PTHR32552">
    <property type="entry name" value="FERRICHROME IRON RECEPTOR-RELATED"/>
    <property type="match status" value="1"/>
</dbReference>
<dbReference type="Proteomes" id="UP000284006">
    <property type="component" value="Unassembled WGS sequence"/>
</dbReference>
<evidence type="ECO:0000256" key="2">
    <source>
        <dbReference type="ARBA" id="ARBA00009810"/>
    </source>
</evidence>
<dbReference type="InterPro" id="IPR037066">
    <property type="entry name" value="Plug_dom_sf"/>
</dbReference>
<evidence type="ECO:0000256" key="1">
    <source>
        <dbReference type="ARBA" id="ARBA00004571"/>
    </source>
</evidence>
<evidence type="ECO:0000256" key="5">
    <source>
        <dbReference type="ARBA" id="ARBA00022496"/>
    </source>
</evidence>
<comment type="caution">
    <text evidence="19">The sequence shown here is derived from an EMBL/GenBank/DDBJ whole genome shotgun (WGS) entry which is preliminary data.</text>
</comment>
<dbReference type="OrthoDB" id="7386960at2"/>
<keyword evidence="13 14" id="KW-0998">Cell outer membrane</keyword>
<keyword evidence="20" id="KW-1185">Reference proteome</keyword>
<keyword evidence="12 19" id="KW-0675">Receptor</keyword>
<comment type="subcellular location">
    <subcellularLocation>
        <location evidence="1 14">Cell outer membrane</location>
        <topology evidence="1 14">Multi-pass membrane protein</topology>
    </subcellularLocation>
</comment>
<evidence type="ECO:0000256" key="7">
    <source>
        <dbReference type="ARBA" id="ARBA00022729"/>
    </source>
</evidence>